<feature type="compositionally biased region" description="Polar residues" evidence="6">
    <location>
        <begin position="587"/>
        <end position="597"/>
    </location>
</feature>
<feature type="region of interest" description="Disordered" evidence="6">
    <location>
        <begin position="587"/>
        <end position="617"/>
    </location>
</feature>
<dbReference type="SUPFAM" id="SSF50249">
    <property type="entry name" value="Nucleic acid-binding proteins"/>
    <property type="match status" value="3"/>
</dbReference>
<dbReference type="InterPro" id="IPR013955">
    <property type="entry name" value="Rep_factor-A_C"/>
</dbReference>
<evidence type="ECO:0000256" key="2">
    <source>
        <dbReference type="ARBA" id="ARBA00022723"/>
    </source>
</evidence>
<evidence type="ECO:0000256" key="3">
    <source>
        <dbReference type="ARBA" id="ARBA00022771"/>
    </source>
</evidence>
<feature type="compositionally biased region" description="Basic and acidic residues" evidence="6">
    <location>
        <begin position="195"/>
        <end position="207"/>
    </location>
</feature>
<dbReference type="InterPro" id="IPR003871">
    <property type="entry name" value="RFA1B/D_OB_1st"/>
</dbReference>
<keyword evidence="4" id="KW-0862">Zinc</keyword>
<reference evidence="9" key="1">
    <citation type="submission" date="2019-12" db="EMBL/GenBank/DDBJ databases">
        <title>Genome sequencing and annotation of Brassica cretica.</title>
        <authorList>
            <person name="Studholme D.J."/>
            <person name="Sarris P.F."/>
        </authorList>
    </citation>
    <scope>NUCLEOTIDE SEQUENCE</scope>
    <source>
        <strain evidence="9">PFS-102/07</strain>
        <tissue evidence="9">Leaf</tissue>
    </source>
</reference>
<feature type="compositionally biased region" description="Basic and acidic residues" evidence="6">
    <location>
        <begin position="727"/>
        <end position="739"/>
    </location>
</feature>
<dbReference type="Gene3D" id="2.40.50.140">
    <property type="entry name" value="Nucleic acid-binding proteins"/>
    <property type="match status" value="3"/>
</dbReference>
<protein>
    <recommendedName>
        <fullName evidence="10">Replication factor A C-terminal domain-containing protein</fullName>
    </recommendedName>
</protein>
<name>A0A8S9KHQ3_BRACR</name>
<accession>A0A8S9KHQ3</accession>
<organism evidence="9">
    <name type="scientific">Brassica cretica</name>
    <name type="common">Mustard</name>
    <dbReference type="NCBI Taxonomy" id="69181"/>
    <lineage>
        <taxon>Eukaryota</taxon>
        <taxon>Viridiplantae</taxon>
        <taxon>Streptophyta</taxon>
        <taxon>Embryophyta</taxon>
        <taxon>Tracheophyta</taxon>
        <taxon>Spermatophyta</taxon>
        <taxon>Magnoliopsida</taxon>
        <taxon>eudicotyledons</taxon>
        <taxon>Gunneridae</taxon>
        <taxon>Pentapetalae</taxon>
        <taxon>rosids</taxon>
        <taxon>malvids</taxon>
        <taxon>Brassicales</taxon>
        <taxon>Brassicaceae</taxon>
        <taxon>Brassiceae</taxon>
        <taxon>Brassica</taxon>
    </lineage>
</organism>
<dbReference type="InterPro" id="IPR047192">
    <property type="entry name" value="Euk_RPA1_DBD_C"/>
</dbReference>
<feature type="region of interest" description="Disordered" evidence="6">
    <location>
        <begin position="689"/>
        <end position="739"/>
    </location>
</feature>
<feature type="domain" description="Replication protein A 70 kDa DNA-binding subunit B/D first OB fold" evidence="7">
    <location>
        <begin position="21"/>
        <end position="88"/>
    </location>
</feature>
<keyword evidence="3" id="KW-0863">Zinc-finger</keyword>
<dbReference type="PANTHER" id="PTHR47165:SF4">
    <property type="entry name" value="OS03G0429900 PROTEIN"/>
    <property type="match status" value="1"/>
</dbReference>
<dbReference type="CDD" id="cd04481">
    <property type="entry name" value="RPA1_DBD_B_like"/>
    <property type="match status" value="2"/>
</dbReference>
<keyword evidence="5" id="KW-0238">DNA-binding</keyword>
<proteinExistence type="inferred from homology"/>
<sequence length="739" mass="83919">MATKMQIQTSKGPNEQLVVFADLKPWKNTWLVHVKVLHAWKQYIQSVETMKFVLADGTGQKIHATCKRTYIENVLGQVMDCGDVKNIQCTGGKQRKKLEFTLSDINDSRLPCCIWGNLAKKLHSAINQEDGMVTMLLRFAKLGRFRGELQISNAFDASEMLINPSIPEAEAFKELINDDDKTLTSFQSNEDSQEDNDKQVDQSEKRGQRDKWLLFPSKSIQGMITSTQVDRCLVRCTVYAIDMDWSWYYFGYVLGQVMDCGDVENIQCTGGKQRKKLEFTLSDINDSRLPCCMWDNLAEKLHSAINQEVGMVTMLLRFAKLGRFRGELQISNAFDASQMMINPSIPEAEAFKELINDDDKNLTSFQSNEDSQEDNNKQVDQSGKRGQRDKWLLFPTKSIQEMITSTQVDRCYDMDWSWYYFGCKACNKRVIKTGTKVKKLNGKEITTHIWWCETCKDSVFDVSPRFWLHLMVSDDTSVSKIMILDKVANGIVAESPEKLLNGSWDELEDPTLIPDCITDLIGKNFTFGVYVEKENVAFWLHLMVSDDTCVSKIMILDKVANGIVAESPEKLLNGSWDENSIYLSESQETADAVSTPSSKRKKDETIDQGDLSSTSKKPCTRSIKIEMVEEANKKLYVEKENVAYGAEIYKVGKIYKERMTCIPDAITHCQSDKHLAITSGDEDSIYLSESQETADAVSTPSSKRKEDETVEQGDLSSTSKKPCTRSIKIEMVEEANKKR</sequence>
<evidence type="ECO:0000313" key="9">
    <source>
        <dbReference type="EMBL" id="KAF2593421.1"/>
    </source>
</evidence>
<dbReference type="InterPro" id="IPR012340">
    <property type="entry name" value="NA-bd_OB-fold"/>
</dbReference>
<gene>
    <name evidence="9" type="ORF">F2Q70_00042528</name>
</gene>
<feature type="region of interest" description="Disordered" evidence="6">
    <location>
        <begin position="184"/>
        <end position="207"/>
    </location>
</feature>
<dbReference type="PANTHER" id="PTHR47165">
    <property type="entry name" value="OS03G0429900 PROTEIN"/>
    <property type="match status" value="1"/>
</dbReference>
<dbReference type="GO" id="GO:0008270">
    <property type="term" value="F:zinc ion binding"/>
    <property type="evidence" value="ECO:0007669"/>
    <property type="project" value="UniProtKB-KW"/>
</dbReference>
<dbReference type="AlphaFoldDB" id="A0A8S9KHQ3"/>
<dbReference type="EMBL" id="QGKY02000164">
    <property type="protein sequence ID" value="KAF2593421.1"/>
    <property type="molecule type" value="Genomic_DNA"/>
</dbReference>
<dbReference type="GO" id="GO:0003677">
    <property type="term" value="F:DNA binding"/>
    <property type="evidence" value="ECO:0007669"/>
    <property type="project" value="UniProtKB-KW"/>
</dbReference>
<evidence type="ECO:0000256" key="4">
    <source>
        <dbReference type="ARBA" id="ARBA00022833"/>
    </source>
</evidence>
<feature type="compositionally biased region" description="Polar residues" evidence="6">
    <location>
        <begin position="689"/>
        <end position="701"/>
    </location>
</feature>
<dbReference type="Pfam" id="PF02721">
    <property type="entry name" value="DUF223"/>
    <property type="match status" value="1"/>
</dbReference>
<comment type="similarity">
    <text evidence="1">Belongs to the replication factor A protein 1 family.</text>
</comment>
<feature type="compositionally biased region" description="Basic and acidic residues" evidence="6">
    <location>
        <begin position="374"/>
        <end position="386"/>
    </location>
</feature>
<feature type="region of interest" description="Disordered" evidence="6">
    <location>
        <begin position="362"/>
        <end position="386"/>
    </location>
</feature>
<evidence type="ECO:0000256" key="6">
    <source>
        <dbReference type="SAM" id="MobiDB-lite"/>
    </source>
</evidence>
<evidence type="ECO:0008006" key="10">
    <source>
        <dbReference type="Google" id="ProtNLM"/>
    </source>
</evidence>
<evidence type="ECO:0000259" key="7">
    <source>
        <dbReference type="Pfam" id="PF02721"/>
    </source>
</evidence>
<evidence type="ECO:0000259" key="8">
    <source>
        <dbReference type="Pfam" id="PF08646"/>
    </source>
</evidence>
<evidence type="ECO:0000256" key="1">
    <source>
        <dbReference type="ARBA" id="ARBA00005690"/>
    </source>
</evidence>
<keyword evidence="2" id="KW-0479">Metal-binding</keyword>
<feature type="domain" description="Replication factor A C-terminal" evidence="8">
    <location>
        <begin position="417"/>
        <end position="535"/>
    </location>
</feature>
<evidence type="ECO:0000256" key="5">
    <source>
        <dbReference type="ARBA" id="ARBA00023125"/>
    </source>
</evidence>
<dbReference type="CDD" id="cd04476">
    <property type="entry name" value="RPA1_DBD_C"/>
    <property type="match status" value="1"/>
</dbReference>
<comment type="caution">
    <text evidence="9">The sequence shown here is derived from an EMBL/GenBank/DDBJ whole genome shotgun (WGS) entry which is preliminary data.</text>
</comment>
<dbReference type="Pfam" id="PF08646">
    <property type="entry name" value="Rep_fac-A_C"/>
    <property type="match status" value="1"/>
</dbReference>